<evidence type="ECO:0000313" key="4">
    <source>
        <dbReference type="Proteomes" id="UP000800082"/>
    </source>
</evidence>
<dbReference type="AlphaFoldDB" id="A0A6A5R649"/>
<accession>A0A6A5R649</accession>
<reference evidence="3" key="1">
    <citation type="journal article" date="2020" name="Stud. Mycol.">
        <title>101 Dothideomycetes genomes: a test case for predicting lifestyles and emergence of pathogens.</title>
        <authorList>
            <person name="Haridas S."/>
            <person name="Albert R."/>
            <person name="Binder M."/>
            <person name="Bloem J."/>
            <person name="Labutti K."/>
            <person name="Salamov A."/>
            <person name="Andreopoulos B."/>
            <person name="Baker S."/>
            <person name="Barry K."/>
            <person name="Bills G."/>
            <person name="Bluhm B."/>
            <person name="Cannon C."/>
            <person name="Castanera R."/>
            <person name="Culley D."/>
            <person name="Daum C."/>
            <person name="Ezra D."/>
            <person name="Gonzalez J."/>
            <person name="Henrissat B."/>
            <person name="Kuo A."/>
            <person name="Liang C."/>
            <person name="Lipzen A."/>
            <person name="Lutzoni F."/>
            <person name="Magnuson J."/>
            <person name="Mondo S."/>
            <person name="Nolan M."/>
            <person name="Ohm R."/>
            <person name="Pangilinan J."/>
            <person name="Park H.-J."/>
            <person name="Ramirez L."/>
            <person name="Alfaro M."/>
            <person name="Sun H."/>
            <person name="Tritt A."/>
            <person name="Yoshinaga Y."/>
            <person name="Zwiers L.-H."/>
            <person name="Turgeon B."/>
            <person name="Goodwin S."/>
            <person name="Spatafora J."/>
            <person name="Crous P."/>
            <person name="Grigoriev I."/>
        </authorList>
    </citation>
    <scope>NUCLEOTIDE SEQUENCE</scope>
    <source>
        <strain evidence="3">CBS 183.55</strain>
    </source>
</reference>
<keyword evidence="2" id="KW-0812">Transmembrane</keyword>
<sequence length="125" mass="13996">MGIVTTSPTSTGTLGTQDRRRGDTPSSRIFCATWSGTKACEKFEATIVRHSSTVHSLRNSFSRTVIGSGQLISKDYRQIHRIMEVENDAKATNSEKPFLAPDVQVILWFVLLCCLTEGMVLLFRW</sequence>
<feature type="region of interest" description="Disordered" evidence="1">
    <location>
        <begin position="1"/>
        <end position="24"/>
    </location>
</feature>
<dbReference type="EMBL" id="ML979008">
    <property type="protein sequence ID" value="KAF1923192.1"/>
    <property type="molecule type" value="Genomic_DNA"/>
</dbReference>
<feature type="compositionally biased region" description="Low complexity" evidence="1">
    <location>
        <begin position="1"/>
        <end position="16"/>
    </location>
</feature>
<evidence type="ECO:0000313" key="3">
    <source>
        <dbReference type="EMBL" id="KAF1923192.1"/>
    </source>
</evidence>
<proteinExistence type="predicted"/>
<keyword evidence="4" id="KW-1185">Reference proteome</keyword>
<feature type="transmembrane region" description="Helical" evidence="2">
    <location>
        <begin position="105"/>
        <end position="123"/>
    </location>
</feature>
<name>A0A6A5R649_9PLEO</name>
<protein>
    <submittedName>
        <fullName evidence="3">Uncharacterized protein</fullName>
    </submittedName>
</protein>
<organism evidence="3 4">
    <name type="scientific">Didymella exigua CBS 183.55</name>
    <dbReference type="NCBI Taxonomy" id="1150837"/>
    <lineage>
        <taxon>Eukaryota</taxon>
        <taxon>Fungi</taxon>
        <taxon>Dikarya</taxon>
        <taxon>Ascomycota</taxon>
        <taxon>Pezizomycotina</taxon>
        <taxon>Dothideomycetes</taxon>
        <taxon>Pleosporomycetidae</taxon>
        <taxon>Pleosporales</taxon>
        <taxon>Pleosporineae</taxon>
        <taxon>Didymellaceae</taxon>
        <taxon>Didymella</taxon>
    </lineage>
</organism>
<dbReference type="GeneID" id="54347009"/>
<keyword evidence="2" id="KW-0472">Membrane</keyword>
<evidence type="ECO:0000256" key="1">
    <source>
        <dbReference type="SAM" id="MobiDB-lite"/>
    </source>
</evidence>
<gene>
    <name evidence="3" type="ORF">M421DRAFT_328840</name>
</gene>
<dbReference type="OrthoDB" id="10593626at2759"/>
<evidence type="ECO:0000256" key="2">
    <source>
        <dbReference type="SAM" id="Phobius"/>
    </source>
</evidence>
<dbReference type="RefSeq" id="XP_033443445.1">
    <property type="nucleotide sequence ID" value="XM_033589362.1"/>
</dbReference>
<keyword evidence="2" id="KW-1133">Transmembrane helix</keyword>
<dbReference type="Proteomes" id="UP000800082">
    <property type="component" value="Unassembled WGS sequence"/>
</dbReference>